<gene>
    <name evidence="2" type="ORF">KZC51_01685</name>
</gene>
<proteinExistence type="predicted"/>
<organism evidence="2 3">
    <name type="scientific">Microbacterium croceum</name>
    <dbReference type="NCBI Taxonomy" id="2851645"/>
    <lineage>
        <taxon>Bacteria</taxon>
        <taxon>Bacillati</taxon>
        <taxon>Actinomycetota</taxon>
        <taxon>Actinomycetes</taxon>
        <taxon>Micrococcales</taxon>
        <taxon>Microbacteriaceae</taxon>
        <taxon>Microbacterium</taxon>
    </lineage>
</organism>
<evidence type="ECO:0000256" key="1">
    <source>
        <dbReference type="SAM" id="MobiDB-lite"/>
    </source>
</evidence>
<feature type="region of interest" description="Disordered" evidence="1">
    <location>
        <begin position="342"/>
        <end position="371"/>
    </location>
</feature>
<dbReference type="RefSeq" id="WP_247628288.1">
    <property type="nucleotide sequence ID" value="NZ_JAHWXN010000001.1"/>
</dbReference>
<sequence>MSDDLDIRHGGAIAVDTEAMRDVGTRLAAVGVRFADAHAAITRAHAAVIAEPELATVDAVALSAAGGRAAALGEECADAAARTALMADAFELVELRAQAQAMGAGGTADAAALQRRIEHLIASDDRVAKIADWLVAEWKDDRFEGMGDQYDLGGLAAPLFWGGPRAGVVLGLGKVRPGMTLQGVADPVTVTAVRTSTPTRAPESLADAFRRFPTAPGAQVKVERLVMADGSKRYIAYVKGSQSVAMGGAEPWDMRSNTQLYAGEKSASYQATLDALRAAGAEPGDRVDVVAHSQGGMIAAHLAMESGYDVRVQLTAGSPVEPTLDDHQLIVQLRHTDDVVSSLAAGGSPEGTGSPDSFIAQREGDPARGPQDLLLAPHQLEAYVETAEQVDASDDPRAEALDDYWSELDGAVEITATEYHAERDDPDSGAELRGVRSRFSRAGASYSADEG</sequence>
<feature type="region of interest" description="Disordered" evidence="1">
    <location>
        <begin position="417"/>
        <end position="451"/>
    </location>
</feature>
<evidence type="ECO:0000313" key="3">
    <source>
        <dbReference type="Proteomes" id="UP001300096"/>
    </source>
</evidence>
<dbReference type="InterPro" id="IPR029058">
    <property type="entry name" value="AB_hydrolase_fold"/>
</dbReference>
<keyword evidence="3" id="KW-1185">Reference proteome</keyword>
<evidence type="ECO:0000313" key="2">
    <source>
        <dbReference type="EMBL" id="MCK2034834.1"/>
    </source>
</evidence>
<name>A0ABT0FA79_9MICO</name>
<protein>
    <recommendedName>
        <fullName evidence="4">Alpha/beta hydrolase</fullName>
    </recommendedName>
</protein>
<accession>A0ABT0FA79</accession>
<dbReference type="Gene3D" id="3.40.50.1820">
    <property type="entry name" value="alpha/beta hydrolase"/>
    <property type="match status" value="1"/>
</dbReference>
<dbReference type="SUPFAM" id="SSF53474">
    <property type="entry name" value="alpha/beta-Hydrolases"/>
    <property type="match status" value="1"/>
</dbReference>
<reference evidence="2 3" key="1">
    <citation type="submission" date="2021-06" db="EMBL/GenBank/DDBJ databases">
        <title>Genome-based taxonomic framework of Microbacterium strains isolated from marine environment, the description of four new species and reclassification of four preexisting species.</title>
        <authorList>
            <person name="Lee S.D."/>
            <person name="Kim S.-M."/>
            <person name="Byeon Y.-S."/>
            <person name="Yang H.L."/>
            <person name="Kim I.S."/>
        </authorList>
    </citation>
    <scope>NUCLEOTIDE SEQUENCE [LARGE SCALE GENOMIC DNA]</scope>
    <source>
        <strain evidence="2 3">SSW1-49</strain>
    </source>
</reference>
<dbReference type="EMBL" id="JAHWXN010000001">
    <property type="protein sequence ID" value="MCK2034834.1"/>
    <property type="molecule type" value="Genomic_DNA"/>
</dbReference>
<evidence type="ECO:0008006" key="4">
    <source>
        <dbReference type="Google" id="ProtNLM"/>
    </source>
</evidence>
<comment type="caution">
    <text evidence="2">The sequence shown here is derived from an EMBL/GenBank/DDBJ whole genome shotgun (WGS) entry which is preliminary data.</text>
</comment>
<dbReference type="Proteomes" id="UP001300096">
    <property type="component" value="Unassembled WGS sequence"/>
</dbReference>